<sequence length="556" mass="61650">MTRDQLRLHFQQTWLHAFFLTNSASLSSGTMYQSIVGVQSMSVLFGKRRRAKLPVETPKPATASESDASDGEAAANSDKVLVQNADAGANVLISFLNLGVDPWLVQRCELLGIRHPTPVQAHCIPPILAGRDVIGCAQTGSGKTAAFALPILHTLSKDPYGPYALVLTPTRELAFQIADQFNAFGSSMAVRCAVIVGGVDMLKQSLTLQQRPHIIVATPGRFRDHLLRVDPPNISLVKYVVLDEADRLLDVSFAKDLSFIFDKLPAKRQTLLFSATMTANLDRLEQTALSDDAFRFDATPSVKTVATLKQFYLFIPAQVKMTYLMYLMKMLDPNEEDEEDEQGGHKPKGKTRKGKKDQNLDQLLEAATSSKRELRSMMIFVSTCKMCELVGEIGNELGTKCVTLHSMMSQNRRLAALGKFKSGLSHILISTDVASRGLDIPEVDIVLNFDLPRDADDYIHRVGRTARAGRSGQAISLVTQHDIELLQNIEAKVGKKMDDYESEAPEKKVLKLLNDVTTATRVAKMKLTERGFDDKVHARKAKRQEQQRSTKKHKTT</sequence>
<evidence type="ECO:0000256" key="5">
    <source>
        <dbReference type="PROSITE-ProRule" id="PRU00552"/>
    </source>
</evidence>
<evidence type="ECO:0000259" key="8">
    <source>
        <dbReference type="PROSITE" id="PS51192"/>
    </source>
</evidence>
<dbReference type="CDD" id="cd17955">
    <property type="entry name" value="DEADc_DDX49"/>
    <property type="match status" value="1"/>
</dbReference>
<keyword evidence="4 6" id="KW-0067">ATP-binding</keyword>
<feature type="compositionally biased region" description="Basic residues" evidence="7">
    <location>
        <begin position="345"/>
        <end position="355"/>
    </location>
</feature>
<dbReference type="Pfam" id="PF00270">
    <property type="entry name" value="DEAD"/>
    <property type="match status" value="1"/>
</dbReference>
<dbReference type="EMBL" id="BSXW01012438">
    <property type="protein sequence ID" value="GMF64977.1"/>
    <property type="molecule type" value="Genomic_DNA"/>
</dbReference>
<proteinExistence type="inferred from homology"/>
<dbReference type="PROSITE" id="PS51192">
    <property type="entry name" value="HELICASE_ATP_BIND_1"/>
    <property type="match status" value="1"/>
</dbReference>
<feature type="domain" description="Helicase ATP-binding" evidence="8">
    <location>
        <begin position="124"/>
        <end position="295"/>
    </location>
</feature>
<organism evidence="11 12">
    <name type="scientific">Phytophthora lilii</name>
    <dbReference type="NCBI Taxonomy" id="2077276"/>
    <lineage>
        <taxon>Eukaryota</taxon>
        <taxon>Sar</taxon>
        <taxon>Stramenopiles</taxon>
        <taxon>Oomycota</taxon>
        <taxon>Peronosporomycetes</taxon>
        <taxon>Peronosporales</taxon>
        <taxon>Peronosporaceae</taxon>
        <taxon>Phytophthora</taxon>
    </lineage>
</organism>
<evidence type="ECO:0000313" key="12">
    <source>
        <dbReference type="Proteomes" id="UP001165083"/>
    </source>
</evidence>
<comment type="caution">
    <text evidence="11">The sequence shown here is derived from an EMBL/GenBank/DDBJ whole genome shotgun (WGS) entry which is preliminary data.</text>
</comment>
<keyword evidence="2 6" id="KW-0378">Hydrolase</keyword>
<evidence type="ECO:0000256" key="6">
    <source>
        <dbReference type="RuleBase" id="RU000492"/>
    </source>
</evidence>
<dbReference type="GO" id="GO:0016787">
    <property type="term" value="F:hydrolase activity"/>
    <property type="evidence" value="ECO:0007669"/>
    <property type="project" value="UniProtKB-KW"/>
</dbReference>
<dbReference type="InterPro" id="IPR000629">
    <property type="entry name" value="RNA-helicase_DEAD-box_CS"/>
</dbReference>
<keyword evidence="12" id="KW-1185">Reference proteome</keyword>
<evidence type="ECO:0000256" key="3">
    <source>
        <dbReference type="ARBA" id="ARBA00022806"/>
    </source>
</evidence>
<protein>
    <submittedName>
        <fullName evidence="11">Unnamed protein product</fullName>
    </submittedName>
</protein>
<dbReference type="GO" id="GO:0003724">
    <property type="term" value="F:RNA helicase activity"/>
    <property type="evidence" value="ECO:0007669"/>
    <property type="project" value="InterPro"/>
</dbReference>
<dbReference type="GO" id="GO:0005829">
    <property type="term" value="C:cytosol"/>
    <property type="evidence" value="ECO:0007669"/>
    <property type="project" value="TreeGrafter"/>
</dbReference>
<dbReference type="CDD" id="cd18787">
    <property type="entry name" value="SF2_C_DEAD"/>
    <property type="match status" value="1"/>
</dbReference>
<feature type="region of interest" description="Disordered" evidence="7">
    <location>
        <begin position="533"/>
        <end position="556"/>
    </location>
</feature>
<dbReference type="GO" id="GO:0005524">
    <property type="term" value="F:ATP binding"/>
    <property type="evidence" value="ECO:0007669"/>
    <property type="project" value="UniProtKB-KW"/>
</dbReference>
<evidence type="ECO:0000256" key="4">
    <source>
        <dbReference type="ARBA" id="ARBA00022840"/>
    </source>
</evidence>
<dbReference type="AlphaFoldDB" id="A0A9W6YIZ5"/>
<keyword evidence="1 6" id="KW-0547">Nucleotide-binding</keyword>
<dbReference type="PANTHER" id="PTHR47959">
    <property type="entry name" value="ATP-DEPENDENT RNA HELICASE RHLE-RELATED"/>
    <property type="match status" value="1"/>
</dbReference>
<dbReference type="Pfam" id="PF00271">
    <property type="entry name" value="Helicase_C"/>
    <property type="match status" value="1"/>
</dbReference>
<evidence type="ECO:0000259" key="10">
    <source>
        <dbReference type="PROSITE" id="PS51195"/>
    </source>
</evidence>
<dbReference type="PANTHER" id="PTHR47959:SF24">
    <property type="entry name" value="ATP-DEPENDENT RNA HELICASE"/>
    <property type="match status" value="1"/>
</dbReference>
<dbReference type="InterPro" id="IPR001650">
    <property type="entry name" value="Helicase_C-like"/>
</dbReference>
<dbReference type="PROSITE" id="PS51195">
    <property type="entry name" value="Q_MOTIF"/>
    <property type="match status" value="1"/>
</dbReference>
<evidence type="ECO:0000256" key="1">
    <source>
        <dbReference type="ARBA" id="ARBA00022741"/>
    </source>
</evidence>
<accession>A0A9W6YIZ5</accession>
<feature type="region of interest" description="Disordered" evidence="7">
    <location>
        <begin position="334"/>
        <end position="360"/>
    </location>
</feature>
<dbReference type="SMART" id="SM00487">
    <property type="entry name" value="DEXDc"/>
    <property type="match status" value="1"/>
</dbReference>
<dbReference type="OrthoDB" id="10261904at2759"/>
<evidence type="ECO:0000259" key="9">
    <source>
        <dbReference type="PROSITE" id="PS51194"/>
    </source>
</evidence>
<dbReference type="InterPro" id="IPR011545">
    <property type="entry name" value="DEAD/DEAH_box_helicase_dom"/>
</dbReference>
<dbReference type="InterPro" id="IPR050079">
    <property type="entry name" value="DEAD_box_RNA_helicase"/>
</dbReference>
<evidence type="ECO:0000256" key="7">
    <source>
        <dbReference type="SAM" id="MobiDB-lite"/>
    </source>
</evidence>
<dbReference type="GO" id="GO:0003676">
    <property type="term" value="F:nucleic acid binding"/>
    <property type="evidence" value="ECO:0007669"/>
    <property type="project" value="InterPro"/>
</dbReference>
<dbReference type="PROSITE" id="PS51194">
    <property type="entry name" value="HELICASE_CTER"/>
    <property type="match status" value="1"/>
</dbReference>
<dbReference type="SMART" id="SM00490">
    <property type="entry name" value="HELICc"/>
    <property type="match status" value="1"/>
</dbReference>
<feature type="domain" description="Helicase C-terminal" evidence="9">
    <location>
        <begin position="359"/>
        <end position="510"/>
    </location>
</feature>
<reference evidence="11" key="1">
    <citation type="submission" date="2023-04" db="EMBL/GenBank/DDBJ databases">
        <title>Phytophthora lilii NBRC 32176.</title>
        <authorList>
            <person name="Ichikawa N."/>
            <person name="Sato H."/>
            <person name="Tonouchi N."/>
        </authorList>
    </citation>
    <scope>NUCLEOTIDE SEQUENCE</scope>
    <source>
        <strain evidence="11">NBRC 32176</strain>
    </source>
</reference>
<gene>
    <name evidence="11" type="ORF">Plil01_001771700</name>
</gene>
<feature type="short sequence motif" description="Q motif" evidence="5">
    <location>
        <begin position="93"/>
        <end position="121"/>
    </location>
</feature>
<dbReference type="Proteomes" id="UP001165083">
    <property type="component" value="Unassembled WGS sequence"/>
</dbReference>
<evidence type="ECO:0000256" key="2">
    <source>
        <dbReference type="ARBA" id="ARBA00022801"/>
    </source>
</evidence>
<keyword evidence="3 6" id="KW-0347">Helicase</keyword>
<name>A0A9W6YIZ5_9STRA</name>
<dbReference type="PROSITE" id="PS00039">
    <property type="entry name" value="DEAD_ATP_HELICASE"/>
    <property type="match status" value="1"/>
</dbReference>
<dbReference type="Gene3D" id="3.40.50.300">
    <property type="entry name" value="P-loop containing nucleotide triphosphate hydrolases"/>
    <property type="match status" value="2"/>
</dbReference>
<dbReference type="InterPro" id="IPR027417">
    <property type="entry name" value="P-loop_NTPase"/>
</dbReference>
<feature type="domain" description="DEAD-box RNA helicase Q" evidence="10">
    <location>
        <begin position="93"/>
        <end position="121"/>
    </location>
</feature>
<dbReference type="InterPro" id="IPR014014">
    <property type="entry name" value="RNA_helicase_DEAD_Q_motif"/>
</dbReference>
<comment type="similarity">
    <text evidence="6">Belongs to the DEAD box helicase family.</text>
</comment>
<evidence type="ECO:0000313" key="11">
    <source>
        <dbReference type="EMBL" id="GMF64977.1"/>
    </source>
</evidence>
<dbReference type="SUPFAM" id="SSF52540">
    <property type="entry name" value="P-loop containing nucleoside triphosphate hydrolases"/>
    <property type="match status" value="1"/>
</dbReference>
<dbReference type="InterPro" id="IPR014001">
    <property type="entry name" value="Helicase_ATP-bd"/>
</dbReference>